<keyword evidence="2" id="KW-1133">Transmembrane helix</keyword>
<dbReference type="EMBL" id="SRMQ01000004">
    <property type="protein sequence ID" value="TGJ76646.1"/>
    <property type="molecule type" value="Genomic_DNA"/>
</dbReference>
<name>A0A4Z0YG52_9FIRM</name>
<dbReference type="Proteomes" id="UP000297714">
    <property type="component" value="Unassembled WGS sequence"/>
</dbReference>
<evidence type="ECO:0000256" key="1">
    <source>
        <dbReference type="SAM" id="MobiDB-lite"/>
    </source>
</evidence>
<evidence type="ECO:0000313" key="4">
    <source>
        <dbReference type="Proteomes" id="UP000297714"/>
    </source>
</evidence>
<keyword evidence="4" id="KW-1185">Reference proteome</keyword>
<keyword evidence="2" id="KW-0812">Transmembrane</keyword>
<feature type="compositionally biased region" description="Acidic residues" evidence="1">
    <location>
        <begin position="60"/>
        <end position="70"/>
    </location>
</feature>
<protein>
    <submittedName>
        <fullName evidence="3">Uncharacterized protein</fullName>
    </submittedName>
</protein>
<dbReference type="AlphaFoldDB" id="A0A4Z0YG52"/>
<proteinExistence type="predicted"/>
<organism evidence="3 4">
    <name type="scientific">Caproiciproducens galactitolivorans</name>
    <dbReference type="NCBI Taxonomy" id="642589"/>
    <lineage>
        <taxon>Bacteria</taxon>
        <taxon>Bacillati</taxon>
        <taxon>Bacillota</taxon>
        <taxon>Clostridia</taxon>
        <taxon>Eubacteriales</taxon>
        <taxon>Acutalibacteraceae</taxon>
        <taxon>Caproiciproducens</taxon>
    </lineage>
</organism>
<gene>
    <name evidence="3" type="ORF">CAGA_11880</name>
</gene>
<feature type="compositionally biased region" description="Acidic residues" evidence="1">
    <location>
        <begin position="30"/>
        <end position="51"/>
    </location>
</feature>
<sequence>MSKKRKKSIPGFSADYRDAYNKPNQKIDPVEPEEMEIDDFLPEDETNGDEELLAKWDDGLNPDEPEDAVEPEQPAEPKRTGTHRRRRYGVAAGTLVLLLALVGVCFIAGTIGKSIYRAATDDSKLRAYDSFLTTVVMQDPQPFASPDKADEEFVLNASLWKTITANGGSNYNSYDDSGRVLVPLGDVVNACHELFGPDCQLQPKTPAKETFFEYNSEKNQFHVALYSSDSSFTPYTESAKKQGDTTVLRVGYVSPSDASRNQTTSAVVTPKPTKYMEYILKSDPKTNQEYIYAIRTPQEK</sequence>
<reference evidence="3 4" key="1">
    <citation type="submission" date="2019-04" db="EMBL/GenBank/DDBJ databases">
        <authorList>
            <person name="Poehlein A."/>
            <person name="Bengelsdorf F.R."/>
            <person name="Duerre P."/>
            <person name="Daniel R."/>
        </authorList>
    </citation>
    <scope>NUCLEOTIDE SEQUENCE [LARGE SCALE GENOMIC DNA]</scope>
    <source>
        <strain evidence="3 4">BS-1</strain>
    </source>
</reference>
<accession>A0A4Z0YG52</accession>
<dbReference type="RefSeq" id="WP_135658844.1">
    <property type="nucleotide sequence ID" value="NZ_JAJUFJ010000011.1"/>
</dbReference>
<feature type="region of interest" description="Disordered" evidence="1">
    <location>
        <begin position="1"/>
        <end position="84"/>
    </location>
</feature>
<keyword evidence="2" id="KW-0472">Membrane</keyword>
<dbReference type="OrthoDB" id="1854534at2"/>
<evidence type="ECO:0000256" key="2">
    <source>
        <dbReference type="SAM" id="Phobius"/>
    </source>
</evidence>
<evidence type="ECO:0000313" key="3">
    <source>
        <dbReference type="EMBL" id="TGJ76646.1"/>
    </source>
</evidence>
<comment type="caution">
    <text evidence="3">The sequence shown here is derived from an EMBL/GenBank/DDBJ whole genome shotgun (WGS) entry which is preliminary data.</text>
</comment>
<feature type="transmembrane region" description="Helical" evidence="2">
    <location>
        <begin position="88"/>
        <end position="111"/>
    </location>
</feature>